<comment type="caution">
    <text evidence="1">The sequence shown here is derived from an EMBL/GenBank/DDBJ whole genome shotgun (WGS) entry which is preliminary data.</text>
</comment>
<organism evidence="1 3">
    <name type="scientific">Acetobacter cibinongensis</name>
    <dbReference type="NCBI Taxonomy" id="146475"/>
    <lineage>
        <taxon>Bacteria</taxon>
        <taxon>Pseudomonadati</taxon>
        <taxon>Pseudomonadota</taxon>
        <taxon>Alphaproteobacteria</taxon>
        <taxon>Acetobacterales</taxon>
        <taxon>Acetobacteraceae</taxon>
        <taxon>Acetobacter</taxon>
    </lineage>
</organism>
<dbReference type="Proteomes" id="UP000321891">
    <property type="component" value="Unassembled WGS sequence"/>
</dbReference>
<reference evidence="2 4" key="2">
    <citation type="submission" date="2019-07" db="EMBL/GenBank/DDBJ databases">
        <title>Whole genome shotgun sequence of Acetobacter cibinongensis NBRC 16605.</title>
        <authorList>
            <person name="Hosoyama A."/>
            <person name="Uohara A."/>
            <person name="Ohji S."/>
            <person name="Ichikawa N."/>
        </authorList>
    </citation>
    <scope>NUCLEOTIDE SEQUENCE [LARGE SCALE GENOMIC DNA]</scope>
    <source>
        <strain evidence="2 4">NBRC 16605</strain>
    </source>
</reference>
<accession>A0A0D6N675</accession>
<protein>
    <submittedName>
        <fullName evidence="1">Transposase</fullName>
    </submittedName>
</protein>
<dbReference type="AlphaFoldDB" id="A0A0D6N675"/>
<dbReference type="EMBL" id="BAMV01000035">
    <property type="protein sequence ID" value="GAN61527.1"/>
    <property type="molecule type" value="Genomic_DNA"/>
</dbReference>
<reference evidence="1 3" key="1">
    <citation type="submission" date="2012-11" db="EMBL/GenBank/DDBJ databases">
        <title>Whole genome sequence of Acetobacter cibinongensis 4H-1.</title>
        <authorList>
            <person name="Azuma Y."/>
            <person name="Higashiura N."/>
            <person name="Hirakawa H."/>
            <person name="Matsushita K."/>
        </authorList>
    </citation>
    <scope>NUCLEOTIDE SEQUENCE [LARGE SCALE GENOMIC DNA]</scope>
    <source>
        <strain evidence="1 3">4H-1</strain>
    </source>
</reference>
<keyword evidence="4" id="KW-1185">Reference proteome</keyword>
<sequence>MRGTLKLIKAKWQEEETILLTDLAISFFGHKFHITIDRKFRLIRKWKATYAAAIDGPGCVKVFWTNLYRFKRMGRYGLSLDKYITPALSALTNEKNASVSLIKNIRISLFLRLFLLS</sequence>
<evidence type="ECO:0000313" key="3">
    <source>
        <dbReference type="Proteomes" id="UP000032671"/>
    </source>
</evidence>
<evidence type="ECO:0000313" key="4">
    <source>
        <dbReference type="Proteomes" id="UP000321891"/>
    </source>
</evidence>
<evidence type="ECO:0000313" key="2">
    <source>
        <dbReference type="EMBL" id="GEL59714.1"/>
    </source>
</evidence>
<name>A0A0D6N675_9PROT</name>
<proteinExistence type="predicted"/>
<accession>A0A6N3SRM5</accession>
<gene>
    <name evidence="1" type="ORF">Abci_035_003</name>
    <name evidence="2" type="ORF">ACI01nite_23160</name>
</gene>
<dbReference type="EMBL" id="BJVU01000012">
    <property type="protein sequence ID" value="GEL59714.1"/>
    <property type="molecule type" value="Genomic_DNA"/>
</dbReference>
<dbReference type="STRING" id="1231339.Abci_035_003"/>
<evidence type="ECO:0000313" key="1">
    <source>
        <dbReference type="EMBL" id="GAN61527.1"/>
    </source>
</evidence>
<dbReference type="Proteomes" id="UP000032671">
    <property type="component" value="Unassembled WGS sequence"/>
</dbReference>